<reference evidence="2" key="1">
    <citation type="journal article" date="2019" name="Int. J. Syst. Evol. Microbiol.">
        <title>The Global Catalogue of Microorganisms (GCM) 10K type strain sequencing project: providing services to taxonomists for standard genome sequencing and annotation.</title>
        <authorList>
            <consortium name="The Broad Institute Genomics Platform"/>
            <consortium name="The Broad Institute Genome Sequencing Center for Infectious Disease"/>
            <person name="Wu L."/>
            <person name="Ma J."/>
        </authorList>
    </citation>
    <scope>NUCLEOTIDE SEQUENCE [LARGE SCALE GENOMIC DNA]</scope>
    <source>
        <strain evidence="2">CCM 7950</strain>
    </source>
</reference>
<protein>
    <submittedName>
        <fullName evidence="1">Uncharacterized protein</fullName>
    </submittedName>
</protein>
<dbReference type="Proteomes" id="UP001597420">
    <property type="component" value="Unassembled WGS sequence"/>
</dbReference>
<gene>
    <name evidence="1" type="ORF">ACFSAV_11560</name>
</gene>
<proteinExistence type="predicted"/>
<keyword evidence="2" id="KW-1185">Reference proteome</keyword>
<sequence length="158" mass="18893">MARPVSFISNKINELHQQAQHYHHAYKDAKKKIKVLEQALFILNPLNDNYFLDSEDRIIPKTEYALMREKYQFRKGLAKIIKRLPHQWFSTEEITLKFMELEHILYDKAIYSTLRKKIAAALRLLHEEGILDRKTHYENGMYGRFQSQWRLVNLSTAT</sequence>
<name>A0ABW4P0P5_9PAST</name>
<evidence type="ECO:0000313" key="2">
    <source>
        <dbReference type="Proteomes" id="UP001597420"/>
    </source>
</evidence>
<comment type="caution">
    <text evidence="1">The sequence shown here is derived from an EMBL/GenBank/DDBJ whole genome shotgun (WGS) entry which is preliminary data.</text>
</comment>
<accession>A0ABW4P0P5</accession>
<dbReference type="EMBL" id="JBHUFP010000027">
    <property type="protein sequence ID" value="MFD1806997.1"/>
    <property type="molecule type" value="Genomic_DNA"/>
</dbReference>
<dbReference type="RefSeq" id="WP_379099868.1">
    <property type="nucleotide sequence ID" value="NZ_JBHUFP010000027.1"/>
</dbReference>
<organism evidence="1 2">
    <name type="scientific">Pasteurella oralis</name>
    <dbReference type="NCBI Taxonomy" id="1071947"/>
    <lineage>
        <taxon>Bacteria</taxon>
        <taxon>Pseudomonadati</taxon>
        <taxon>Pseudomonadota</taxon>
        <taxon>Gammaproteobacteria</taxon>
        <taxon>Pasteurellales</taxon>
        <taxon>Pasteurellaceae</taxon>
        <taxon>Pasteurella</taxon>
    </lineage>
</organism>
<evidence type="ECO:0000313" key="1">
    <source>
        <dbReference type="EMBL" id="MFD1806997.1"/>
    </source>
</evidence>